<dbReference type="RefSeq" id="WP_121938711.1">
    <property type="nucleotide sequence ID" value="NZ_REFR01000011.1"/>
</dbReference>
<organism evidence="3 4">
    <name type="scientific">Eilatimonas milleporae</name>
    <dbReference type="NCBI Taxonomy" id="911205"/>
    <lineage>
        <taxon>Bacteria</taxon>
        <taxon>Pseudomonadati</taxon>
        <taxon>Pseudomonadota</taxon>
        <taxon>Alphaproteobacteria</taxon>
        <taxon>Kordiimonadales</taxon>
        <taxon>Kordiimonadaceae</taxon>
        <taxon>Eilatimonas</taxon>
    </lineage>
</organism>
<accession>A0A3M0CW90</accession>
<dbReference type="GO" id="GO:0016020">
    <property type="term" value="C:membrane"/>
    <property type="evidence" value="ECO:0007669"/>
    <property type="project" value="TreeGrafter"/>
</dbReference>
<dbReference type="InParanoid" id="A0A3M0CW90"/>
<keyword evidence="2" id="KW-0560">Oxidoreductase</keyword>
<gene>
    <name evidence="3" type="ORF">BXY39_2037</name>
</gene>
<keyword evidence="4" id="KW-1185">Reference proteome</keyword>
<dbReference type="OrthoDB" id="335726at2"/>
<evidence type="ECO:0000313" key="4">
    <source>
        <dbReference type="Proteomes" id="UP000271227"/>
    </source>
</evidence>
<dbReference type="InterPro" id="IPR002347">
    <property type="entry name" value="SDR_fam"/>
</dbReference>
<evidence type="ECO:0000313" key="3">
    <source>
        <dbReference type="EMBL" id="RMB07943.1"/>
    </source>
</evidence>
<dbReference type="PANTHER" id="PTHR44196:SF1">
    <property type="entry name" value="DEHYDROGENASE_REDUCTASE SDR FAMILY MEMBER 7B"/>
    <property type="match status" value="1"/>
</dbReference>
<dbReference type="PRINTS" id="PR00081">
    <property type="entry name" value="GDHRDH"/>
</dbReference>
<dbReference type="Gene3D" id="3.40.50.720">
    <property type="entry name" value="NAD(P)-binding Rossmann-like Domain"/>
    <property type="match status" value="1"/>
</dbReference>
<evidence type="ECO:0000256" key="1">
    <source>
        <dbReference type="ARBA" id="ARBA00006484"/>
    </source>
</evidence>
<dbReference type="EMBL" id="REFR01000011">
    <property type="protein sequence ID" value="RMB07943.1"/>
    <property type="molecule type" value="Genomic_DNA"/>
</dbReference>
<dbReference type="InterPro" id="IPR036291">
    <property type="entry name" value="NAD(P)-bd_dom_sf"/>
</dbReference>
<comment type="caution">
    <text evidence="3">The sequence shown here is derived from an EMBL/GenBank/DDBJ whole genome shotgun (WGS) entry which is preliminary data.</text>
</comment>
<dbReference type="AlphaFoldDB" id="A0A3M0CW90"/>
<dbReference type="PANTHER" id="PTHR44196">
    <property type="entry name" value="DEHYDROGENASE/REDUCTASE SDR FAMILY MEMBER 7B"/>
    <property type="match status" value="1"/>
</dbReference>
<reference evidence="3 4" key="1">
    <citation type="submission" date="2018-10" db="EMBL/GenBank/DDBJ databases">
        <title>Genomic Encyclopedia of Archaeal and Bacterial Type Strains, Phase II (KMG-II): from individual species to whole genera.</title>
        <authorList>
            <person name="Goeker M."/>
        </authorList>
    </citation>
    <scope>NUCLEOTIDE SEQUENCE [LARGE SCALE GENOMIC DNA]</scope>
    <source>
        <strain evidence="3 4">DSM 25217</strain>
    </source>
</reference>
<dbReference type="Pfam" id="PF00106">
    <property type="entry name" value="adh_short"/>
    <property type="match status" value="1"/>
</dbReference>
<evidence type="ECO:0000256" key="2">
    <source>
        <dbReference type="ARBA" id="ARBA00023002"/>
    </source>
</evidence>
<sequence>MKRMLITGASSGIGRATALAAAYRGWHVTACGRNEERLRALAEQHAGALATIEPLAFDVTDADACGFALADRRFDAVLLNAGTCEYVDVDSWDADMFRRVFDTNFFGAVNCLQILLPNLRRGDQLVFVDSLARLLPFTRSQAYGASKAALFYLAKTMDVDLKARGIRVQTVSPGFVKTPLTDKNDFDMPMRISAEQAADAILNAVKRGTATGYFPTLFAAIIRTLSSLPVSWQVALCRRMKTQSAKA</sequence>
<protein>
    <submittedName>
        <fullName evidence="3">Short-subunit dehydrogenase</fullName>
    </submittedName>
</protein>
<dbReference type="Proteomes" id="UP000271227">
    <property type="component" value="Unassembled WGS sequence"/>
</dbReference>
<dbReference type="SUPFAM" id="SSF51735">
    <property type="entry name" value="NAD(P)-binding Rossmann-fold domains"/>
    <property type="match status" value="1"/>
</dbReference>
<name>A0A3M0CW90_9PROT</name>
<dbReference type="GO" id="GO:0016491">
    <property type="term" value="F:oxidoreductase activity"/>
    <property type="evidence" value="ECO:0007669"/>
    <property type="project" value="UniProtKB-KW"/>
</dbReference>
<comment type="similarity">
    <text evidence="1">Belongs to the short-chain dehydrogenases/reductases (SDR) family.</text>
</comment>
<proteinExistence type="inferred from homology"/>